<evidence type="ECO:0000313" key="3">
    <source>
        <dbReference type="EMBL" id="AHI22071.1"/>
    </source>
</evidence>
<dbReference type="PROSITE" id="PS51736">
    <property type="entry name" value="RECOMBINASES_3"/>
    <property type="match status" value="1"/>
</dbReference>
<proteinExistence type="predicted"/>
<dbReference type="PANTHER" id="PTHR30461">
    <property type="entry name" value="DNA-INVERTASE FROM LAMBDOID PROPHAGE"/>
    <property type="match status" value="1"/>
</dbReference>
<dbReference type="PROSITE" id="PS51737">
    <property type="entry name" value="RECOMBINASE_DNA_BIND"/>
    <property type="match status" value="1"/>
</dbReference>
<dbReference type="KEGG" id="cvt:B843_03400"/>
<organism evidence="3 4">
    <name type="scientific">Corynebacterium vitaeruminis DSM 20294</name>
    <dbReference type="NCBI Taxonomy" id="1224164"/>
    <lineage>
        <taxon>Bacteria</taxon>
        <taxon>Bacillati</taxon>
        <taxon>Actinomycetota</taxon>
        <taxon>Actinomycetes</taxon>
        <taxon>Mycobacteriales</taxon>
        <taxon>Corynebacteriaceae</taxon>
        <taxon>Corynebacterium</taxon>
    </lineage>
</organism>
<dbReference type="STRING" id="1224164.B843_03400"/>
<dbReference type="PATRIC" id="fig|1224164.3.peg.675"/>
<dbReference type="Pfam" id="PF13408">
    <property type="entry name" value="Zn_ribbon_recom"/>
    <property type="match status" value="1"/>
</dbReference>
<dbReference type="InterPro" id="IPR038109">
    <property type="entry name" value="DNA_bind_recomb_sf"/>
</dbReference>
<sequence length="529" mass="59548">MARTVTAIPATRRLHTGTPLGQATIRKVAGYARVSTDHEDQVTSYQAQVDYYTRYITDHAGWQLAGIYTDEGITGTSTKHRAGFQTMVADALAGKIDLIITKSVSRFARNTVDSLTTVRQLKDAGVEVFFEKENIWTFDSKGELLITIMSSLAQEEARSISENVTWGHRKRFADGKVTIPYGRFLGYDKGPDGNLVINQAQAVTVRYIYSLYLDGQSLTGIARTLQKEGYQTATGNKHWSASQVRNILTNEKYKGDALLQKSYITDFLTKKQVKNEGEVPQYYVTGNHEPIITPAVWDFVQAELVAPATGRRSSSRQRTFSGKIRCGQCGAWYGSKTWHAGSKYEKRIWRCNHKYSGGTPCATPHVSDEQITAAFLDAVHHLLANRDQVDELLDKAVRAELDTTDIHIEADQIFACVGAVAEAIDQLIARNARVAQDQTEYQRRFDKLTSEHATLVEEYHRLLDQISDLDNRQAAYRHYREELGKLDIDHIEFTPYLWHTLVDHAEVAVDDTITFTFRDGAKLTQPIGK</sequence>
<reference evidence="3 4" key="1">
    <citation type="submission" date="2013-02" db="EMBL/GenBank/DDBJ databases">
        <title>The complete genome sequence of Corynebacterium vitaeruminis DSM 20294.</title>
        <authorList>
            <person name="Ruckert C."/>
            <person name="Albersmeier A."/>
            <person name="Kalinowski J."/>
        </authorList>
    </citation>
    <scope>NUCLEOTIDE SEQUENCE [LARGE SCALE GENOMIC DNA]</scope>
    <source>
        <strain evidence="4">ATCC 10234</strain>
    </source>
</reference>
<dbReference type="SUPFAM" id="SSF53041">
    <property type="entry name" value="Resolvase-like"/>
    <property type="match status" value="1"/>
</dbReference>
<dbReference type="InterPro" id="IPR006119">
    <property type="entry name" value="Resolv_N"/>
</dbReference>
<dbReference type="InterPro" id="IPR011109">
    <property type="entry name" value="DNA_bind_recombinase_dom"/>
</dbReference>
<dbReference type="Pfam" id="PF00239">
    <property type="entry name" value="Resolvase"/>
    <property type="match status" value="1"/>
</dbReference>
<evidence type="ECO:0000259" key="1">
    <source>
        <dbReference type="PROSITE" id="PS51736"/>
    </source>
</evidence>
<dbReference type="SMART" id="SM00857">
    <property type="entry name" value="Resolvase"/>
    <property type="match status" value="1"/>
</dbReference>
<dbReference type="GO" id="GO:0003677">
    <property type="term" value="F:DNA binding"/>
    <property type="evidence" value="ECO:0007669"/>
    <property type="project" value="InterPro"/>
</dbReference>
<dbReference type="InterPro" id="IPR025827">
    <property type="entry name" value="Zn_ribbon_recom_dom"/>
</dbReference>
<dbReference type="AlphaFoldDB" id="W5XYI7"/>
<dbReference type="Proteomes" id="UP000019222">
    <property type="component" value="Chromosome"/>
</dbReference>
<name>W5XYI7_9CORY</name>
<dbReference type="PANTHER" id="PTHR30461:SF23">
    <property type="entry name" value="DNA RECOMBINASE-RELATED"/>
    <property type="match status" value="1"/>
</dbReference>
<feature type="domain" description="Recombinase" evidence="2">
    <location>
        <begin position="184"/>
        <end position="310"/>
    </location>
</feature>
<dbReference type="CDD" id="cd00338">
    <property type="entry name" value="Ser_Recombinase"/>
    <property type="match status" value="1"/>
</dbReference>
<dbReference type="InterPro" id="IPR036162">
    <property type="entry name" value="Resolvase-like_N_sf"/>
</dbReference>
<accession>W5XYI7</accession>
<dbReference type="eggNOG" id="COG1961">
    <property type="taxonomic scope" value="Bacteria"/>
</dbReference>
<dbReference type="Pfam" id="PF07508">
    <property type="entry name" value="Recombinase"/>
    <property type="match status" value="1"/>
</dbReference>
<evidence type="ECO:0000313" key="4">
    <source>
        <dbReference type="Proteomes" id="UP000019222"/>
    </source>
</evidence>
<gene>
    <name evidence="3" type="ORF">B843_03400</name>
</gene>
<dbReference type="Gene3D" id="3.90.1750.20">
    <property type="entry name" value="Putative Large Serine Recombinase, Chain B, Domain 2"/>
    <property type="match status" value="1"/>
</dbReference>
<protein>
    <submittedName>
        <fullName evidence="3">Resolvase</fullName>
    </submittedName>
</protein>
<dbReference type="Gene3D" id="3.40.50.1390">
    <property type="entry name" value="Resolvase, N-terminal catalytic domain"/>
    <property type="match status" value="1"/>
</dbReference>
<dbReference type="EMBL" id="CP004353">
    <property type="protein sequence ID" value="AHI22071.1"/>
    <property type="molecule type" value="Genomic_DNA"/>
</dbReference>
<keyword evidence="4" id="KW-1185">Reference proteome</keyword>
<dbReference type="InterPro" id="IPR050639">
    <property type="entry name" value="SSR_resolvase"/>
</dbReference>
<evidence type="ECO:0000259" key="2">
    <source>
        <dbReference type="PROSITE" id="PS51737"/>
    </source>
</evidence>
<feature type="domain" description="Resolvase/invertase-type recombinase catalytic" evidence="1">
    <location>
        <begin position="27"/>
        <end position="175"/>
    </location>
</feature>
<dbReference type="HOGENOM" id="CLU_010686_0_5_11"/>
<dbReference type="RefSeq" id="WP_025252122.1">
    <property type="nucleotide sequence ID" value="NZ_CP004353.1"/>
</dbReference>
<dbReference type="GO" id="GO:0000150">
    <property type="term" value="F:DNA strand exchange activity"/>
    <property type="evidence" value="ECO:0007669"/>
    <property type="project" value="InterPro"/>
</dbReference>